<sequence length="332" mass="37641">MREIIIDMRWEGSGGIGTFAKEVNRINEYKESGFKGKPYSPLDSFKISFELFKRKSKYRNKIIFFPGYIPPVFSLAPYVFTIHDLNHLDRPENSSFMKRLFYNYVIKRGCKKAELIFTVSEFSKKRIVEWSGVSPSKIINVGNGVSSLFAPEGDKKEFGFNYILCVSNRKKHKNEFETLRAYKQSGLHSKIKLVFTGNPDKDILAHIKTNNLTEHVHFTGYLPDSELPELYRGASAVVFISLYEGFGLPVIEAMASGVPVVTSNTTSLCEVAGDSALLVDPTDTDEIALALIKIINDDEVRNERIKLGLEQVKKYSWVNVAKKVDENIKKCL</sequence>
<dbReference type="EMBL" id="AB924611">
    <property type="protein sequence ID" value="BAT24406.1"/>
    <property type="molecule type" value="Genomic_DNA"/>
</dbReference>
<organism evidence="5">
    <name type="scientific">Klebsiella sp. 708</name>
    <dbReference type="NCBI Taxonomy" id="97470"/>
    <lineage>
        <taxon>Bacteria</taxon>
        <taxon>Pseudomonadati</taxon>
        <taxon>Pseudomonadota</taxon>
        <taxon>Gammaproteobacteria</taxon>
        <taxon>Enterobacterales</taxon>
        <taxon>Enterobacteriaceae</taxon>
        <taxon>Klebsiella/Raoultella group</taxon>
        <taxon>Klebsiella</taxon>
    </lineage>
</organism>
<evidence type="ECO:0000259" key="4">
    <source>
        <dbReference type="Pfam" id="PF13439"/>
    </source>
</evidence>
<dbReference type="InterPro" id="IPR028098">
    <property type="entry name" value="Glyco_trans_4-like_N"/>
</dbReference>
<dbReference type="AlphaFoldDB" id="A0A0P0YSS8"/>
<reference evidence="5" key="2">
    <citation type="journal article" date="2015" name="Sci. Rep.">
        <title>Genetic analysis of capsular polysaccharide synthesis gene clusters in 79 capsular types of Klebsiella spp.</title>
        <authorList>
            <person name="Pan Y.J."/>
            <person name="Lin T.L."/>
            <person name="Chen C.T."/>
            <person name="Chen Y.Y."/>
            <person name="Hsieh P.F."/>
            <person name="Hsu C.R."/>
            <person name="Wu M.C."/>
            <person name="Wang J.T."/>
        </authorList>
    </citation>
    <scope>NUCLEOTIDE SEQUENCE</scope>
    <source>
        <strain evidence="5">708</strain>
    </source>
</reference>
<evidence type="ECO:0000256" key="1">
    <source>
        <dbReference type="ARBA" id="ARBA00022679"/>
    </source>
</evidence>
<reference evidence="5" key="1">
    <citation type="submission" date="2014-04" db="EMBL/GenBank/DDBJ databases">
        <authorList>
            <person name="Harrison E."/>
        </authorList>
    </citation>
    <scope>NUCLEOTIDE SEQUENCE</scope>
    <source>
        <strain evidence="5">708</strain>
    </source>
</reference>
<evidence type="ECO:0000259" key="3">
    <source>
        <dbReference type="Pfam" id="PF00534"/>
    </source>
</evidence>
<dbReference type="PANTHER" id="PTHR46401">
    <property type="entry name" value="GLYCOSYLTRANSFERASE WBBK-RELATED"/>
    <property type="match status" value="1"/>
</dbReference>
<dbReference type="Gene3D" id="3.40.50.2000">
    <property type="entry name" value="Glycogen Phosphorylase B"/>
    <property type="match status" value="2"/>
</dbReference>
<dbReference type="GO" id="GO:0016757">
    <property type="term" value="F:glycosyltransferase activity"/>
    <property type="evidence" value="ECO:0007669"/>
    <property type="project" value="InterPro"/>
</dbReference>
<dbReference type="Pfam" id="PF13439">
    <property type="entry name" value="Glyco_transf_4"/>
    <property type="match status" value="1"/>
</dbReference>
<keyword evidence="1 5" id="KW-0808">Transferase</keyword>
<dbReference type="PANTHER" id="PTHR46401:SF2">
    <property type="entry name" value="GLYCOSYLTRANSFERASE WBBK-RELATED"/>
    <property type="match status" value="1"/>
</dbReference>
<feature type="domain" description="Glycosyltransferase subfamily 4-like N-terminal" evidence="4">
    <location>
        <begin position="40"/>
        <end position="145"/>
    </location>
</feature>
<dbReference type="CDD" id="cd03809">
    <property type="entry name" value="GT4_MtfB-like"/>
    <property type="match status" value="1"/>
</dbReference>
<accession>A0A0P0YSS8</accession>
<protein>
    <submittedName>
        <fullName evidence="5">Glycosyl transferase</fullName>
    </submittedName>
</protein>
<dbReference type="Pfam" id="PF00534">
    <property type="entry name" value="Glycos_transf_1"/>
    <property type="match status" value="1"/>
</dbReference>
<keyword evidence="2" id="KW-1133">Transmembrane helix</keyword>
<dbReference type="SUPFAM" id="SSF53756">
    <property type="entry name" value="UDP-Glycosyltransferase/glycogen phosphorylase"/>
    <property type="match status" value="1"/>
</dbReference>
<evidence type="ECO:0000256" key="2">
    <source>
        <dbReference type="SAM" id="Phobius"/>
    </source>
</evidence>
<gene>
    <name evidence="5" type="primary">wcuE</name>
</gene>
<feature type="domain" description="Glycosyl transferase family 1" evidence="3">
    <location>
        <begin position="160"/>
        <end position="306"/>
    </location>
</feature>
<keyword evidence="2" id="KW-0472">Membrane</keyword>
<proteinExistence type="predicted"/>
<evidence type="ECO:0000313" key="5">
    <source>
        <dbReference type="EMBL" id="BAT24406.1"/>
    </source>
</evidence>
<name>A0A0P0YSS8_9ENTR</name>
<keyword evidence="2" id="KW-0812">Transmembrane</keyword>
<dbReference type="InterPro" id="IPR001296">
    <property type="entry name" value="Glyco_trans_1"/>
</dbReference>
<feature type="transmembrane region" description="Helical" evidence="2">
    <location>
        <begin position="62"/>
        <end position="80"/>
    </location>
</feature>